<keyword evidence="2" id="KW-1185">Reference proteome</keyword>
<dbReference type="WBParaSite" id="MCU_007313-RA">
    <property type="protein sequence ID" value="MCU_007313-RA"/>
    <property type="gene ID" value="MCU_007313"/>
</dbReference>
<proteinExistence type="predicted"/>
<gene>
    <name evidence="1" type="ORF">MCOS_LOCUS1896</name>
</gene>
<dbReference type="Proteomes" id="UP000267029">
    <property type="component" value="Unassembled WGS sequence"/>
</dbReference>
<reference evidence="1 2" key="1">
    <citation type="submission" date="2018-10" db="EMBL/GenBank/DDBJ databases">
        <authorList>
            <consortium name="Pathogen Informatics"/>
        </authorList>
    </citation>
    <scope>NUCLEOTIDE SEQUENCE [LARGE SCALE GENOMIC DNA]</scope>
</reference>
<evidence type="ECO:0000313" key="1">
    <source>
        <dbReference type="EMBL" id="VDD75893.1"/>
    </source>
</evidence>
<organism evidence="3">
    <name type="scientific">Mesocestoides corti</name>
    <name type="common">Flatworm</name>
    <dbReference type="NCBI Taxonomy" id="53468"/>
    <lineage>
        <taxon>Eukaryota</taxon>
        <taxon>Metazoa</taxon>
        <taxon>Spiralia</taxon>
        <taxon>Lophotrochozoa</taxon>
        <taxon>Platyhelminthes</taxon>
        <taxon>Cestoda</taxon>
        <taxon>Eucestoda</taxon>
        <taxon>Cyclophyllidea</taxon>
        <taxon>Mesocestoididae</taxon>
        <taxon>Mesocestoides</taxon>
    </lineage>
</organism>
<dbReference type="AlphaFoldDB" id="A0A0R3U5B0"/>
<sequence length="173" mass="19076">MLLLVFLQHKNLCLQELEPSAERCSHQTDEAIQEVVEALKNQSTNVSLVLTGDSFHQNLKKIMLLYECKAMKKKLGCLLSLLSSRCPTDVVQLIMNYFIESLPVGCQYSYRAPGFPDGRFANPPVMQRDDGNPPPLAHTPQQLIASTSGATATHLLLLPIHAAIYTLAGICVD</sequence>
<name>A0A0R3U5B0_MESCO</name>
<dbReference type="OrthoDB" id="6258785at2759"/>
<evidence type="ECO:0000313" key="3">
    <source>
        <dbReference type="WBParaSite" id="MCU_007313-RA"/>
    </source>
</evidence>
<protein>
    <submittedName>
        <fullName evidence="3">DZF domain-containing protein</fullName>
    </submittedName>
</protein>
<reference evidence="3" key="2">
    <citation type="submission" date="2019-11" db="UniProtKB">
        <authorList>
            <consortium name="WormBaseParasite"/>
        </authorList>
    </citation>
    <scope>IDENTIFICATION</scope>
</reference>
<accession>A0A0R3U5B0</accession>
<evidence type="ECO:0000313" key="2">
    <source>
        <dbReference type="Proteomes" id="UP000267029"/>
    </source>
</evidence>
<dbReference type="EMBL" id="UXSR01000271">
    <property type="protein sequence ID" value="VDD75893.1"/>
    <property type="molecule type" value="Genomic_DNA"/>
</dbReference>